<proteinExistence type="predicted"/>
<evidence type="ECO:0000313" key="2">
    <source>
        <dbReference type="EMBL" id="KAK5995641.1"/>
    </source>
</evidence>
<dbReference type="EMBL" id="JAVFKD010000004">
    <property type="protein sequence ID" value="KAK5995641.1"/>
    <property type="molecule type" value="Genomic_DNA"/>
</dbReference>
<keyword evidence="3" id="KW-1185">Reference proteome</keyword>
<evidence type="ECO:0000313" key="3">
    <source>
        <dbReference type="Proteomes" id="UP001338125"/>
    </source>
</evidence>
<feature type="region of interest" description="Disordered" evidence="1">
    <location>
        <begin position="1"/>
        <end position="29"/>
    </location>
</feature>
<accession>A0ABR0SV54</accession>
<organism evidence="2 3">
    <name type="scientific">Cladobotryum mycophilum</name>
    <dbReference type="NCBI Taxonomy" id="491253"/>
    <lineage>
        <taxon>Eukaryota</taxon>
        <taxon>Fungi</taxon>
        <taxon>Dikarya</taxon>
        <taxon>Ascomycota</taxon>
        <taxon>Pezizomycotina</taxon>
        <taxon>Sordariomycetes</taxon>
        <taxon>Hypocreomycetidae</taxon>
        <taxon>Hypocreales</taxon>
        <taxon>Hypocreaceae</taxon>
        <taxon>Cladobotryum</taxon>
    </lineage>
</organism>
<feature type="compositionally biased region" description="Low complexity" evidence="1">
    <location>
        <begin position="1"/>
        <end position="13"/>
    </location>
</feature>
<dbReference type="Proteomes" id="UP001338125">
    <property type="component" value="Unassembled WGS sequence"/>
</dbReference>
<reference evidence="2 3" key="1">
    <citation type="submission" date="2024-01" db="EMBL/GenBank/DDBJ databases">
        <title>Complete genome of Cladobotryum mycophilum ATHUM6906.</title>
        <authorList>
            <person name="Christinaki A.C."/>
            <person name="Myridakis A.I."/>
            <person name="Kouvelis V.N."/>
        </authorList>
    </citation>
    <scope>NUCLEOTIDE SEQUENCE [LARGE SCALE GENOMIC DNA]</scope>
    <source>
        <strain evidence="2 3">ATHUM6906</strain>
    </source>
</reference>
<evidence type="ECO:0000256" key="1">
    <source>
        <dbReference type="SAM" id="MobiDB-lite"/>
    </source>
</evidence>
<name>A0ABR0SV54_9HYPO</name>
<comment type="caution">
    <text evidence="2">The sequence shown here is derived from an EMBL/GenBank/DDBJ whole genome shotgun (WGS) entry which is preliminary data.</text>
</comment>
<gene>
    <name evidence="2" type="ORF">PT974_04056</name>
</gene>
<sequence>MNNNAVSGSNNGNPQGMPHVAHDCQPINASMQDPTLPPCNCPDTVVAQIHMEGLFPMQQNVGAAQSQQPSHAQISQDTAAIGTQFDENSNEYPAWVLTLNLLVLELLI</sequence>
<protein>
    <submittedName>
        <fullName evidence="2">Uncharacterized protein</fullName>
    </submittedName>
</protein>